<name>A0A6A5UGH2_9PLEO</name>
<dbReference type="PROSITE" id="PS50011">
    <property type="entry name" value="PROTEIN_KINASE_DOM"/>
    <property type="match status" value="1"/>
</dbReference>
<protein>
    <recommendedName>
        <fullName evidence="1">Protein kinase domain-containing protein</fullName>
    </recommendedName>
</protein>
<gene>
    <name evidence="2" type="ORF">CC80DRAFT_511962</name>
</gene>
<evidence type="ECO:0000313" key="2">
    <source>
        <dbReference type="EMBL" id="KAF1963734.1"/>
    </source>
</evidence>
<dbReference type="Proteomes" id="UP000800035">
    <property type="component" value="Unassembled WGS sequence"/>
</dbReference>
<dbReference type="OrthoDB" id="4062651at2759"/>
<feature type="domain" description="Protein kinase" evidence="1">
    <location>
        <begin position="94"/>
        <end position="347"/>
    </location>
</feature>
<dbReference type="EMBL" id="ML976977">
    <property type="protein sequence ID" value="KAF1963734.1"/>
    <property type="molecule type" value="Genomic_DNA"/>
</dbReference>
<sequence>MAQNPMYEIGPTWSSTLNTDVELNVFVSDTHFHIDLFTANFESNAKLLKVYLRHVERPDPDGFDDPLEEFYDWATKPFIPLFRKIPPLDRNRQYTLHDVLSPKEVRYTLHLNGDDLIPVELELKSRRPDGVRLPPERRLDNYPFPFYRQEACFFKQLHFGDISMTARELATYAKIHSAKLPQDARISRLLGVVEDEKTSNIAGFLLSYIETTEHGTLVCAGWNPHQPTLRAKWAAQIAHTIHALHAQDIVWGDAKPENVLVDVHGDAWLIDFGGSFTKGWVDRGLGGAVEGDLQGLERIKEFLAKKTCCAVISWKTCPLGSCFLQDEAAAWLYVTSLIRWIGWGPLG</sequence>
<dbReference type="InterPro" id="IPR011009">
    <property type="entry name" value="Kinase-like_dom_sf"/>
</dbReference>
<evidence type="ECO:0000313" key="3">
    <source>
        <dbReference type="Proteomes" id="UP000800035"/>
    </source>
</evidence>
<dbReference type="AlphaFoldDB" id="A0A6A5UGH2"/>
<dbReference type="Gene3D" id="1.10.510.10">
    <property type="entry name" value="Transferase(Phosphotransferase) domain 1"/>
    <property type="match status" value="1"/>
</dbReference>
<proteinExistence type="predicted"/>
<dbReference type="GO" id="GO:0004672">
    <property type="term" value="F:protein kinase activity"/>
    <property type="evidence" value="ECO:0007669"/>
    <property type="project" value="InterPro"/>
</dbReference>
<reference evidence="2" key="1">
    <citation type="journal article" date="2020" name="Stud. Mycol.">
        <title>101 Dothideomycetes genomes: a test case for predicting lifestyles and emergence of pathogens.</title>
        <authorList>
            <person name="Haridas S."/>
            <person name="Albert R."/>
            <person name="Binder M."/>
            <person name="Bloem J."/>
            <person name="Labutti K."/>
            <person name="Salamov A."/>
            <person name="Andreopoulos B."/>
            <person name="Baker S."/>
            <person name="Barry K."/>
            <person name="Bills G."/>
            <person name="Bluhm B."/>
            <person name="Cannon C."/>
            <person name="Castanera R."/>
            <person name="Culley D."/>
            <person name="Daum C."/>
            <person name="Ezra D."/>
            <person name="Gonzalez J."/>
            <person name="Henrissat B."/>
            <person name="Kuo A."/>
            <person name="Liang C."/>
            <person name="Lipzen A."/>
            <person name="Lutzoni F."/>
            <person name="Magnuson J."/>
            <person name="Mondo S."/>
            <person name="Nolan M."/>
            <person name="Ohm R."/>
            <person name="Pangilinan J."/>
            <person name="Park H.-J."/>
            <person name="Ramirez L."/>
            <person name="Alfaro M."/>
            <person name="Sun H."/>
            <person name="Tritt A."/>
            <person name="Yoshinaga Y."/>
            <person name="Zwiers L.-H."/>
            <person name="Turgeon B."/>
            <person name="Goodwin S."/>
            <person name="Spatafora J."/>
            <person name="Crous P."/>
            <person name="Grigoriev I."/>
        </authorList>
    </citation>
    <scope>NUCLEOTIDE SEQUENCE</scope>
    <source>
        <strain evidence="2">CBS 675.92</strain>
    </source>
</reference>
<evidence type="ECO:0000259" key="1">
    <source>
        <dbReference type="PROSITE" id="PS50011"/>
    </source>
</evidence>
<organism evidence="2 3">
    <name type="scientific">Byssothecium circinans</name>
    <dbReference type="NCBI Taxonomy" id="147558"/>
    <lineage>
        <taxon>Eukaryota</taxon>
        <taxon>Fungi</taxon>
        <taxon>Dikarya</taxon>
        <taxon>Ascomycota</taxon>
        <taxon>Pezizomycotina</taxon>
        <taxon>Dothideomycetes</taxon>
        <taxon>Pleosporomycetidae</taxon>
        <taxon>Pleosporales</taxon>
        <taxon>Massarineae</taxon>
        <taxon>Massarinaceae</taxon>
        <taxon>Byssothecium</taxon>
    </lineage>
</organism>
<dbReference type="InterPro" id="IPR000719">
    <property type="entry name" value="Prot_kinase_dom"/>
</dbReference>
<accession>A0A6A5UGH2</accession>
<keyword evidence="3" id="KW-1185">Reference proteome</keyword>
<dbReference type="SUPFAM" id="SSF56112">
    <property type="entry name" value="Protein kinase-like (PK-like)"/>
    <property type="match status" value="1"/>
</dbReference>
<dbReference type="GO" id="GO:0005524">
    <property type="term" value="F:ATP binding"/>
    <property type="evidence" value="ECO:0007669"/>
    <property type="project" value="InterPro"/>
</dbReference>
<dbReference type="Pfam" id="PF00069">
    <property type="entry name" value="Pkinase"/>
    <property type="match status" value="1"/>
</dbReference>